<evidence type="ECO:0000313" key="4">
    <source>
        <dbReference type="Proteomes" id="UP000800041"/>
    </source>
</evidence>
<feature type="region of interest" description="Disordered" evidence="1">
    <location>
        <begin position="74"/>
        <end position="96"/>
    </location>
</feature>
<reference evidence="3" key="1">
    <citation type="journal article" date="2020" name="Stud. Mycol.">
        <title>101 Dothideomycetes genomes: a test case for predicting lifestyles and emergence of pathogens.</title>
        <authorList>
            <person name="Haridas S."/>
            <person name="Albert R."/>
            <person name="Binder M."/>
            <person name="Bloem J."/>
            <person name="Labutti K."/>
            <person name="Salamov A."/>
            <person name="Andreopoulos B."/>
            <person name="Baker S."/>
            <person name="Barry K."/>
            <person name="Bills G."/>
            <person name="Bluhm B."/>
            <person name="Cannon C."/>
            <person name="Castanera R."/>
            <person name="Culley D."/>
            <person name="Daum C."/>
            <person name="Ezra D."/>
            <person name="Gonzalez J."/>
            <person name="Henrissat B."/>
            <person name="Kuo A."/>
            <person name="Liang C."/>
            <person name="Lipzen A."/>
            <person name="Lutzoni F."/>
            <person name="Magnuson J."/>
            <person name="Mondo S."/>
            <person name="Nolan M."/>
            <person name="Ohm R."/>
            <person name="Pangilinan J."/>
            <person name="Park H.-J."/>
            <person name="Ramirez L."/>
            <person name="Alfaro M."/>
            <person name="Sun H."/>
            <person name="Tritt A."/>
            <person name="Yoshinaga Y."/>
            <person name="Zwiers L.-H."/>
            <person name="Turgeon B."/>
            <person name="Goodwin S."/>
            <person name="Spatafora J."/>
            <person name="Crous P."/>
            <person name="Grigoriev I."/>
        </authorList>
    </citation>
    <scope>NUCLEOTIDE SEQUENCE</scope>
    <source>
        <strain evidence="3">CBS 113979</strain>
    </source>
</reference>
<dbReference type="Proteomes" id="UP000800041">
    <property type="component" value="Unassembled WGS sequence"/>
</dbReference>
<accession>A0A6G1GSD0</accession>
<proteinExistence type="predicted"/>
<dbReference type="AlphaFoldDB" id="A0A6G1GSD0"/>
<dbReference type="OrthoDB" id="10064411at2759"/>
<evidence type="ECO:0000259" key="2">
    <source>
        <dbReference type="Pfam" id="PF09791"/>
    </source>
</evidence>
<sequence length="249" mass="27226">MQQFAKRVRLETPSGYICQSCRRSISLRASRERRIPKLVGQQRRYKSDSGTSKQAQPLTGYYAELLSHPLHQTAPATRTTPAPPSASEPPTTKQDEVVNKARIVFGSRLAGPSERRKAKDDKSTYVAGVQIPPRPEEPDNCCMSGCVNCVWDLFRDDLEEWAAKSNEARAKILEKQRAGSATGTMAAAPGTPTHVATSMDDDGGGSETNWSMETPPSGDLFGNIPVGIREFMKTEKMLKMKHGAEGTTG</sequence>
<evidence type="ECO:0000313" key="3">
    <source>
        <dbReference type="EMBL" id="KAF1983659.1"/>
    </source>
</evidence>
<dbReference type="Pfam" id="PF09791">
    <property type="entry name" value="Oxidored-like"/>
    <property type="match status" value="1"/>
</dbReference>
<keyword evidence="4" id="KW-1185">Reference proteome</keyword>
<protein>
    <recommendedName>
        <fullName evidence="2">Oxidoreductase-like domain-containing protein</fullName>
    </recommendedName>
</protein>
<feature type="region of interest" description="Disordered" evidence="1">
    <location>
        <begin position="37"/>
        <end position="56"/>
    </location>
</feature>
<dbReference type="GO" id="GO:0005739">
    <property type="term" value="C:mitochondrion"/>
    <property type="evidence" value="ECO:0007669"/>
    <property type="project" value="TreeGrafter"/>
</dbReference>
<dbReference type="InterPro" id="IPR019180">
    <property type="entry name" value="Oxidoreductase-like_N"/>
</dbReference>
<organism evidence="3 4">
    <name type="scientific">Aulographum hederae CBS 113979</name>
    <dbReference type="NCBI Taxonomy" id="1176131"/>
    <lineage>
        <taxon>Eukaryota</taxon>
        <taxon>Fungi</taxon>
        <taxon>Dikarya</taxon>
        <taxon>Ascomycota</taxon>
        <taxon>Pezizomycotina</taxon>
        <taxon>Dothideomycetes</taxon>
        <taxon>Pleosporomycetidae</taxon>
        <taxon>Aulographales</taxon>
        <taxon>Aulographaceae</taxon>
    </lineage>
</organism>
<gene>
    <name evidence="3" type="ORF">K402DRAFT_382388</name>
</gene>
<feature type="domain" description="Oxidoreductase-like" evidence="2">
    <location>
        <begin position="126"/>
        <end position="169"/>
    </location>
</feature>
<dbReference type="EMBL" id="ML977173">
    <property type="protein sequence ID" value="KAF1983659.1"/>
    <property type="molecule type" value="Genomic_DNA"/>
</dbReference>
<evidence type="ECO:0000256" key="1">
    <source>
        <dbReference type="SAM" id="MobiDB-lite"/>
    </source>
</evidence>
<dbReference type="PANTHER" id="PTHR21193">
    <property type="entry name" value="OXIDOREDUCTASE-LIKE DOMAIN-CONTAINING PROTEIN 1"/>
    <property type="match status" value="1"/>
</dbReference>
<dbReference type="PANTHER" id="PTHR21193:SF3">
    <property type="entry name" value="OXIDOREDUCTASE-LIKE DOMAIN-CONTAINING PROTEIN 1"/>
    <property type="match status" value="1"/>
</dbReference>
<dbReference type="InterPro" id="IPR039251">
    <property type="entry name" value="OXLD1"/>
</dbReference>
<name>A0A6G1GSD0_9PEZI</name>